<dbReference type="PANTHER" id="PTHR22576">
    <property type="entry name" value="MUCOSA ASSOCIATED LYMPHOID TISSUE LYMPHOMA TRANSLOCATION PROTEIN 1/PARACASPASE"/>
    <property type="match status" value="1"/>
</dbReference>
<dbReference type="PANTHER" id="PTHR22576:SF41">
    <property type="entry name" value="CASPASE 14, APOPTOSIS-RELATED CYSTEINE PEPTIDASE"/>
    <property type="match status" value="1"/>
</dbReference>
<evidence type="ECO:0000259" key="1">
    <source>
        <dbReference type="PROSITE" id="PS50207"/>
    </source>
</evidence>
<reference evidence="2" key="1">
    <citation type="submission" date="2020-08" db="EMBL/GenBank/DDBJ databases">
        <title>Multicomponent nature underlies the extraordinary mechanical properties of spider dragline silk.</title>
        <authorList>
            <person name="Kono N."/>
            <person name="Nakamura H."/>
            <person name="Mori M."/>
            <person name="Yoshida Y."/>
            <person name="Ohtoshi R."/>
            <person name="Malay A.D."/>
            <person name="Moran D.A.P."/>
            <person name="Tomita M."/>
            <person name="Numata K."/>
            <person name="Arakawa K."/>
        </authorList>
    </citation>
    <scope>NUCLEOTIDE SEQUENCE</scope>
</reference>
<dbReference type="InterPro" id="IPR002138">
    <property type="entry name" value="Pept_C14_p10"/>
</dbReference>
<sequence length="142" mass="15849">MTGIFDCLGGTSLATIVACRGANCEEGILVSPDAGSQSTDSDSAEFLDFLIVNSTYEGTKSFKTLNLKDETKNHGSYFMDELCRSLENFSLDKDLLQILTIVNYRIATFYLSATDDVQTDKKKQMPCLTSRLRTEIKFNKKM</sequence>
<protein>
    <submittedName>
        <fullName evidence="2">Caspase-3</fullName>
    </submittedName>
</protein>
<dbReference type="InterPro" id="IPR011600">
    <property type="entry name" value="Pept_C14_caspase"/>
</dbReference>
<organism evidence="2 3">
    <name type="scientific">Trichonephila inaurata madagascariensis</name>
    <dbReference type="NCBI Taxonomy" id="2747483"/>
    <lineage>
        <taxon>Eukaryota</taxon>
        <taxon>Metazoa</taxon>
        <taxon>Ecdysozoa</taxon>
        <taxon>Arthropoda</taxon>
        <taxon>Chelicerata</taxon>
        <taxon>Arachnida</taxon>
        <taxon>Araneae</taxon>
        <taxon>Araneomorphae</taxon>
        <taxon>Entelegynae</taxon>
        <taxon>Araneoidea</taxon>
        <taxon>Nephilidae</taxon>
        <taxon>Trichonephila</taxon>
        <taxon>Trichonephila inaurata</taxon>
    </lineage>
</organism>
<dbReference type="GO" id="GO:0006508">
    <property type="term" value="P:proteolysis"/>
    <property type="evidence" value="ECO:0007669"/>
    <property type="project" value="InterPro"/>
</dbReference>
<keyword evidence="3" id="KW-1185">Reference proteome</keyword>
<dbReference type="SUPFAM" id="SSF52129">
    <property type="entry name" value="Caspase-like"/>
    <property type="match status" value="1"/>
</dbReference>
<proteinExistence type="predicted"/>
<evidence type="ECO:0000313" key="3">
    <source>
        <dbReference type="Proteomes" id="UP000886998"/>
    </source>
</evidence>
<dbReference type="Pfam" id="PF00656">
    <property type="entry name" value="Peptidase_C14"/>
    <property type="match status" value="1"/>
</dbReference>
<evidence type="ECO:0000313" key="2">
    <source>
        <dbReference type="EMBL" id="GFY74656.1"/>
    </source>
</evidence>
<dbReference type="GO" id="GO:0004197">
    <property type="term" value="F:cysteine-type endopeptidase activity"/>
    <property type="evidence" value="ECO:0007669"/>
    <property type="project" value="InterPro"/>
</dbReference>
<name>A0A8X6YPH8_9ARAC</name>
<accession>A0A8X6YPH8</accession>
<dbReference type="EMBL" id="BMAV01020874">
    <property type="protein sequence ID" value="GFY74656.1"/>
    <property type="molecule type" value="Genomic_DNA"/>
</dbReference>
<comment type="caution">
    <text evidence="2">The sequence shown here is derived from an EMBL/GenBank/DDBJ whole genome shotgun (WGS) entry which is preliminary data.</text>
</comment>
<dbReference type="Gene3D" id="3.40.50.1460">
    <property type="match status" value="1"/>
</dbReference>
<dbReference type="Proteomes" id="UP000886998">
    <property type="component" value="Unassembled WGS sequence"/>
</dbReference>
<gene>
    <name evidence="2" type="primary">CASP3_1</name>
    <name evidence="2" type="ORF">TNIN_5511</name>
</gene>
<dbReference type="AlphaFoldDB" id="A0A8X6YPH8"/>
<dbReference type="InterPro" id="IPR029030">
    <property type="entry name" value="Caspase-like_dom_sf"/>
</dbReference>
<dbReference type="OrthoDB" id="6436487at2759"/>
<feature type="domain" description="Caspase family p10" evidence="1">
    <location>
        <begin position="75"/>
        <end position="140"/>
    </location>
</feature>
<dbReference type="PROSITE" id="PS50207">
    <property type="entry name" value="CASPASE_P10"/>
    <property type="match status" value="1"/>
</dbReference>
<dbReference type="InterPro" id="IPR052039">
    <property type="entry name" value="Caspase-related_regulators"/>
</dbReference>